<dbReference type="InterPro" id="IPR027417">
    <property type="entry name" value="P-loop_NTPase"/>
</dbReference>
<dbReference type="Proteomes" id="UP001430306">
    <property type="component" value="Unassembled WGS sequence"/>
</dbReference>
<evidence type="ECO:0000256" key="1">
    <source>
        <dbReference type="ARBA" id="ARBA00004651"/>
    </source>
</evidence>
<dbReference type="InterPro" id="IPR003439">
    <property type="entry name" value="ABC_transporter-like_ATP-bd"/>
</dbReference>
<evidence type="ECO:0000256" key="7">
    <source>
        <dbReference type="SAM" id="MobiDB-lite"/>
    </source>
</evidence>
<comment type="subcellular location">
    <subcellularLocation>
        <location evidence="1">Cell membrane</location>
        <topology evidence="1">Multi-pass membrane protein</topology>
    </subcellularLocation>
</comment>
<dbReference type="CDD" id="cd07346">
    <property type="entry name" value="ABC_6TM_exporters"/>
    <property type="match status" value="1"/>
</dbReference>
<feature type="domain" description="ABC transmembrane type-1" evidence="10">
    <location>
        <begin position="82"/>
        <end position="386"/>
    </location>
</feature>
<evidence type="ECO:0000259" key="9">
    <source>
        <dbReference type="PROSITE" id="PS50893"/>
    </source>
</evidence>
<feature type="transmembrane region" description="Helical" evidence="8">
    <location>
        <begin position="363"/>
        <end position="384"/>
    </location>
</feature>
<gene>
    <name evidence="11" type="ORF">LOC71_15375</name>
</gene>
<feature type="transmembrane region" description="Helical" evidence="8">
    <location>
        <begin position="139"/>
        <end position="161"/>
    </location>
</feature>
<dbReference type="PANTHER" id="PTHR43394">
    <property type="entry name" value="ATP-DEPENDENT PERMEASE MDL1, MITOCHONDRIAL"/>
    <property type="match status" value="1"/>
</dbReference>
<dbReference type="RefSeq" id="WP_230274619.1">
    <property type="nucleotide sequence ID" value="NZ_JAJKFW010000025.1"/>
</dbReference>
<dbReference type="SUPFAM" id="SSF90123">
    <property type="entry name" value="ABC transporter transmembrane region"/>
    <property type="match status" value="1"/>
</dbReference>
<keyword evidence="2 8" id="KW-0812">Transmembrane</keyword>
<evidence type="ECO:0000313" key="12">
    <source>
        <dbReference type="Proteomes" id="UP001430306"/>
    </source>
</evidence>
<evidence type="ECO:0000256" key="2">
    <source>
        <dbReference type="ARBA" id="ARBA00022692"/>
    </source>
</evidence>
<keyword evidence="3" id="KW-0547">Nucleotide-binding</keyword>
<dbReference type="PROSITE" id="PS00211">
    <property type="entry name" value="ABC_TRANSPORTER_1"/>
    <property type="match status" value="1"/>
</dbReference>
<protein>
    <submittedName>
        <fullName evidence="11">ABC transporter ATP-binding protein/permease</fullName>
    </submittedName>
</protein>
<dbReference type="SMART" id="SM00382">
    <property type="entry name" value="AAA"/>
    <property type="match status" value="1"/>
</dbReference>
<dbReference type="GO" id="GO:0005524">
    <property type="term" value="F:ATP binding"/>
    <property type="evidence" value="ECO:0007669"/>
    <property type="project" value="UniProtKB-KW"/>
</dbReference>
<evidence type="ECO:0000256" key="3">
    <source>
        <dbReference type="ARBA" id="ARBA00022741"/>
    </source>
</evidence>
<organism evidence="11 12">
    <name type="scientific">Rhodopirellula halodulae</name>
    <dbReference type="NCBI Taxonomy" id="2894198"/>
    <lineage>
        <taxon>Bacteria</taxon>
        <taxon>Pseudomonadati</taxon>
        <taxon>Planctomycetota</taxon>
        <taxon>Planctomycetia</taxon>
        <taxon>Pirellulales</taxon>
        <taxon>Pirellulaceae</taxon>
        <taxon>Rhodopirellula</taxon>
    </lineage>
</organism>
<keyword evidence="6 8" id="KW-0472">Membrane</keyword>
<dbReference type="PANTHER" id="PTHR43394:SF1">
    <property type="entry name" value="ATP-BINDING CASSETTE SUB-FAMILY B MEMBER 10, MITOCHONDRIAL"/>
    <property type="match status" value="1"/>
</dbReference>
<dbReference type="SUPFAM" id="SSF52540">
    <property type="entry name" value="P-loop containing nucleoside triphosphate hydrolases"/>
    <property type="match status" value="1"/>
</dbReference>
<name>A0ABS8NJE5_9BACT</name>
<feature type="transmembrane region" description="Helical" evidence="8">
    <location>
        <begin position="77"/>
        <end position="95"/>
    </location>
</feature>
<evidence type="ECO:0000256" key="6">
    <source>
        <dbReference type="ARBA" id="ARBA00023136"/>
    </source>
</evidence>
<keyword evidence="12" id="KW-1185">Reference proteome</keyword>
<feature type="domain" description="ABC transporter" evidence="9">
    <location>
        <begin position="422"/>
        <end position="657"/>
    </location>
</feature>
<evidence type="ECO:0000256" key="4">
    <source>
        <dbReference type="ARBA" id="ARBA00022840"/>
    </source>
</evidence>
<evidence type="ECO:0000259" key="10">
    <source>
        <dbReference type="PROSITE" id="PS50929"/>
    </source>
</evidence>
<dbReference type="InterPro" id="IPR017871">
    <property type="entry name" value="ABC_transporter-like_CS"/>
</dbReference>
<reference evidence="11" key="1">
    <citation type="submission" date="2021-11" db="EMBL/GenBank/DDBJ databases">
        <title>Genome sequence.</title>
        <authorList>
            <person name="Sun Q."/>
        </authorList>
    </citation>
    <scope>NUCLEOTIDE SEQUENCE</scope>
    <source>
        <strain evidence="11">JC740</strain>
    </source>
</reference>
<sequence>MPSLPSRRRFEAYRQAVRDRNRRDNADTQNDLASGRGGHAHGGFHGSSGGGKKLGEHERSFRELFVAFWRLIASQRAAVLSALALLTVSIGLRLIPPLGTKLAIDSVLTRPPKPLPEWLVAIPNLSEILGDPMQSPMRVLLAIGLLVTVLTAIGTGVNLVGRWIATKAVNKSQVSIRATVFDHAIRLPLNKVHSMKSGGVASLIREDAGGVADLIFSMLYNPWRAIVQFIGSLIILMLVDWKLMLGGLLLLPTVWLTHRTYINRIRPLFRDVRKQRQKIDSGATETFGGIRVVRTFSRSRSESTRYVREGDFLVRQQLFTWWWMRIIETIWEVLIPLASTGLLLYGGYQIIEGNLTLGDLMMFLVYLTMLLDPLATIAGSAVAFQNNLAGLDRVLDVLEVNEELPSRDGAITLPTNQRVGDLSLNNVSFCYPGTETSVLKDVSFDVEAGQTVALVGRSGAGKTTLTNLIARFYDPNEGAILFDGRDLRDIQLSSYRSLLGIVEQDVFLFDGSIHENIAYARRRASREDVVDAARAAAADEFIRRFPEGYDTVIGERGVKLSGGQRQRLAIARAILADPQILILDEATSNLDSESERLIQDSLTDLLEDRTAFVIAHRLSTIMNADKIVVLEDGEVIEIGTHEQLVTNGGRYRDMVMLQMDQGMQRSG</sequence>
<evidence type="ECO:0000256" key="5">
    <source>
        <dbReference type="ARBA" id="ARBA00022989"/>
    </source>
</evidence>
<dbReference type="InterPro" id="IPR036640">
    <property type="entry name" value="ABC1_TM_sf"/>
</dbReference>
<accession>A0ABS8NJE5</accession>
<feature type="compositionally biased region" description="Basic and acidic residues" evidence="7">
    <location>
        <begin position="8"/>
        <end position="26"/>
    </location>
</feature>
<dbReference type="EMBL" id="JAJKFW010000025">
    <property type="protein sequence ID" value="MCC9643665.1"/>
    <property type="molecule type" value="Genomic_DNA"/>
</dbReference>
<dbReference type="Pfam" id="PF00005">
    <property type="entry name" value="ABC_tran"/>
    <property type="match status" value="1"/>
</dbReference>
<dbReference type="Gene3D" id="1.20.1560.10">
    <property type="entry name" value="ABC transporter type 1, transmembrane domain"/>
    <property type="match status" value="1"/>
</dbReference>
<dbReference type="InterPro" id="IPR039421">
    <property type="entry name" value="Type_1_exporter"/>
</dbReference>
<proteinExistence type="predicted"/>
<evidence type="ECO:0000313" key="11">
    <source>
        <dbReference type="EMBL" id="MCC9643665.1"/>
    </source>
</evidence>
<dbReference type="Gene3D" id="3.40.50.300">
    <property type="entry name" value="P-loop containing nucleotide triphosphate hydrolases"/>
    <property type="match status" value="1"/>
</dbReference>
<dbReference type="InterPro" id="IPR003593">
    <property type="entry name" value="AAA+_ATPase"/>
</dbReference>
<feature type="compositionally biased region" description="Gly residues" evidence="7">
    <location>
        <begin position="35"/>
        <end position="52"/>
    </location>
</feature>
<feature type="transmembrane region" description="Helical" evidence="8">
    <location>
        <begin position="333"/>
        <end position="351"/>
    </location>
</feature>
<dbReference type="PROSITE" id="PS50929">
    <property type="entry name" value="ABC_TM1F"/>
    <property type="match status" value="1"/>
</dbReference>
<dbReference type="CDD" id="cd03251">
    <property type="entry name" value="ABCC_MsbA"/>
    <property type="match status" value="1"/>
</dbReference>
<keyword evidence="4 11" id="KW-0067">ATP-binding</keyword>
<keyword evidence="5 8" id="KW-1133">Transmembrane helix</keyword>
<dbReference type="InterPro" id="IPR011527">
    <property type="entry name" value="ABC1_TM_dom"/>
</dbReference>
<comment type="caution">
    <text evidence="11">The sequence shown here is derived from an EMBL/GenBank/DDBJ whole genome shotgun (WGS) entry which is preliminary data.</text>
</comment>
<feature type="region of interest" description="Disordered" evidence="7">
    <location>
        <begin position="1"/>
        <end position="54"/>
    </location>
</feature>
<evidence type="ECO:0000256" key="8">
    <source>
        <dbReference type="SAM" id="Phobius"/>
    </source>
</evidence>
<dbReference type="Pfam" id="PF00664">
    <property type="entry name" value="ABC_membrane"/>
    <property type="match status" value="1"/>
</dbReference>
<dbReference type="PROSITE" id="PS50893">
    <property type="entry name" value="ABC_TRANSPORTER_2"/>
    <property type="match status" value="1"/>
</dbReference>